<keyword evidence="8" id="KW-0028">Amino-acid biosynthesis</keyword>
<keyword evidence="6 8" id="KW-0315">Glutamine amidotransferase</keyword>
<keyword evidence="8" id="KW-0665">Pyrimidine biosynthesis</keyword>
<dbReference type="Gene3D" id="3.50.30.20">
    <property type="entry name" value="Carbamoyl-phosphate synthase small subunit, N-terminal domain"/>
    <property type="match status" value="1"/>
</dbReference>
<comment type="caution">
    <text evidence="10">The sequence shown here is derived from an EMBL/GenBank/DDBJ whole genome shotgun (WGS) entry which is preliminary data.</text>
</comment>
<comment type="subunit">
    <text evidence="8">Composed of two chains; the small (or glutamine) chain promotes the hydrolysis of glutamine to ammonia, which is used by the large (or ammonia) chain to synthesize carbamoyl phosphate. Tetramer of heterodimers (alpha,beta)4.</text>
</comment>
<dbReference type="InterPro" id="IPR050472">
    <property type="entry name" value="Anth_synth/Amidotransfase"/>
</dbReference>
<dbReference type="Pfam" id="PF00117">
    <property type="entry name" value="GATase"/>
    <property type="match status" value="1"/>
</dbReference>
<evidence type="ECO:0000313" key="11">
    <source>
        <dbReference type="Proteomes" id="UP001596012"/>
    </source>
</evidence>
<dbReference type="CDD" id="cd01744">
    <property type="entry name" value="GATase1_CPSase"/>
    <property type="match status" value="1"/>
</dbReference>
<dbReference type="Gene3D" id="3.40.50.880">
    <property type="match status" value="1"/>
</dbReference>
<protein>
    <recommendedName>
        <fullName evidence="8">Carbamoyl phosphate synthase small chain</fullName>
        <ecNumber evidence="8">6.3.5.5</ecNumber>
    </recommendedName>
    <alternativeName>
        <fullName evidence="8">Carbamoyl phosphate synthetase glutamine chain</fullName>
    </alternativeName>
</protein>
<comment type="pathway">
    <text evidence="1 8">Amino-acid biosynthesis; L-arginine biosynthesis; carbamoyl phosphate from bicarbonate: step 1/1.</text>
</comment>
<dbReference type="SUPFAM" id="SSF52021">
    <property type="entry name" value="Carbamoyl phosphate synthetase, small subunit N-terminal domain"/>
    <property type="match status" value="1"/>
</dbReference>
<dbReference type="Proteomes" id="UP001596012">
    <property type="component" value="Unassembled WGS sequence"/>
</dbReference>
<feature type="binding site" evidence="8">
    <location>
        <position position="309"/>
    </location>
    <ligand>
        <name>L-glutamine</name>
        <dbReference type="ChEBI" id="CHEBI:58359"/>
    </ligand>
</feature>
<dbReference type="SMART" id="SM01097">
    <property type="entry name" value="CPSase_sm_chain"/>
    <property type="match status" value="1"/>
</dbReference>
<sequence>MTTSTRGASRTPAVLVLEDGRIFRGRAYGAVGVTFGEAVFSTGMTGYQETLTDPSYHRQVVVMTAPHVGNTGVNDEDPESKRIWVAGYVVRDPARVPSNWRSRRSLDEELAEQGVVGISGIDTRALTRHLRERGAMRVGIFSGDALPDEGAMLAEVRQAPEMKGASLFEEVATTEAYVVPALGEKKFTVAAVDLGIKGMTPHRMAERGIEVHVLPATATAEDIYAVGPDGVFFSNGPGDPEKAEHPVSVMRTVLERKTPLFGICFGNQILGRALGFGTYKLKYGHRGINQPVQDRTTGKVEVTAHNHGFAVDAPLDRVSDTPYGRAEVSHVCLNDQVVEGLQLLDQPAFSVQYHPEAAAGPHDAAYLFDRFVELMAEKGAQRA</sequence>
<evidence type="ECO:0000259" key="9">
    <source>
        <dbReference type="SMART" id="SM01097"/>
    </source>
</evidence>
<reference evidence="11" key="1">
    <citation type="journal article" date="2019" name="Int. J. Syst. Evol. Microbiol.">
        <title>The Global Catalogue of Microorganisms (GCM) 10K type strain sequencing project: providing services to taxonomists for standard genome sequencing and annotation.</title>
        <authorList>
            <consortium name="The Broad Institute Genomics Platform"/>
            <consortium name="The Broad Institute Genome Sequencing Center for Infectious Disease"/>
            <person name="Wu L."/>
            <person name="Ma J."/>
        </authorList>
    </citation>
    <scope>NUCLEOTIDE SEQUENCE [LARGE SCALE GENOMIC DNA]</scope>
    <source>
        <strain evidence="11">DT43</strain>
    </source>
</reference>
<feature type="binding site" evidence="8">
    <location>
        <position position="55"/>
    </location>
    <ligand>
        <name>L-glutamine</name>
        <dbReference type="ChEBI" id="CHEBI:58359"/>
    </ligand>
</feature>
<accession>A0ABV8YXL3</accession>
<feature type="active site" description="Nucleophile" evidence="8">
    <location>
        <position position="264"/>
    </location>
</feature>
<dbReference type="EC" id="6.3.5.5" evidence="8"/>
<feature type="region of interest" description="CPSase" evidence="8">
    <location>
        <begin position="1"/>
        <end position="187"/>
    </location>
</feature>
<feature type="binding site" evidence="8">
    <location>
        <position position="265"/>
    </location>
    <ligand>
        <name>L-glutamine</name>
        <dbReference type="ChEBI" id="CHEBI:58359"/>
    </ligand>
</feature>
<dbReference type="InterPro" id="IPR035686">
    <property type="entry name" value="CPSase_GATase1"/>
</dbReference>
<proteinExistence type="inferred from homology"/>
<dbReference type="NCBIfam" id="TIGR01368">
    <property type="entry name" value="CPSaseIIsmall"/>
    <property type="match status" value="1"/>
</dbReference>
<organism evidence="10 11">
    <name type="scientific">Streptomyces xiangluensis</name>
    <dbReference type="NCBI Taxonomy" id="2665720"/>
    <lineage>
        <taxon>Bacteria</taxon>
        <taxon>Bacillati</taxon>
        <taxon>Actinomycetota</taxon>
        <taxon>Actinomycetes</taxon>
        <taxon>Kitasatosporales</taxon>
        <taxon>Streptomycetaceae</taxon>
        <taxon>Streptomyces</taxon>
    </lineage>
</organism>
<dbReference type="NCBIfam" id="NF009475">
    <property type="entry name" value="PRK12838.1"/>
    <property type="match status" value="1"/>
</dbReference>
<evidence type="ECO:0000256" key="5">
    <source>
        <dbReference type="ARBA" id="ARBA00022840"/>
    </source>
</evidence>
<dbReference type="SUPFAM" id="SSF52317">
    <property type="entry name" value="Class I glutamine amidotransferase-like"/>
    <property type="match status" value="1"/>
</dbReference>
<feature type="binding site" evidence="8">
    <location>
        <position position="236"/>
    </location>
    <ligand>
        <name>L-glutamine</name>
        <dbReference type="ChEBI" id="CHEBI:58359"/>
    </ligand>
</feature>
<dbReference type="PROSITE" id="PS51273">
    <property type="entry name" value="GATASE_TYPE_1"/>
    <property type="match status" value="1"/>
</dbReference>
<dbReference type="RefSeq" id="WP_386346880.1">
    <property type="nucleotide sequence ID" value="NZ_JBHSFG010000053.1"/>
</dbReference>
<dbReference type="GO" id="GO:0004088">
    <property type="term" value="F:carbamoyl-phosphate synthase (glutamine-hydrolyzing) activity"/>
    <property type="evidence" value="ECO:0007669"/>
    <property type="project" value="UniProtKB-EC"/>
</dbReference>
<comment type="catalytic activity">
    <reaction evidence="8">
        <text>L-glutamine + H2O = L-glutamate + NH4(+)</text>
        <dbReference type="Rhea" id="RHEA:15889"/>
        <dbReference type="ChEBI" id="CHEBI:15377"/>
        <dbReference type="ChEBI" id="CHEBI:28938"/>
        <dbReference type="ChEBI" id="CHEBI:29985"/>
        <dbReference type="ChEBI" id="CHEBI:58359"/>
    </reaction>
</comment>
<comment type="similarity">
    <text evidence="2 8">Belongs to the CarA family.</text>
</comment>
<dbReference type="Pfam" id="PF00988">
    <property type="entry name" value="CPSase_sm_chain"/>
    <property type="match status" value="1"/>
</dbReference>
<feature type="binding site" evidence="8">
    <location>
        <position position="268"/>
    </location>
    <ligand>
        <name>L-glutamine</name>
        <dbReference type="ChEBI" id="CHEBI:58359"/>
    </ligand>
</feature>
<dbReference type="InterPro" id="IPR036480">
    <property type="entry name" value="CarbP_synth_ssu_N_sf"/>
</dbReference>
<keyword evidence="11" id="KW-1185">Reference proteome</keyword>
<dbReference type="PANTHER" id="PTHR43418:SF7">
    <property type="entry name" value="CARBAMOYL-PHOSPHATE SYNTHASE SMALL CHAIN"/>
    <property type="match status" value="1"/>
</dbReference>
<dbReference type="EMBL" id="JBHSFG010000053">
    <property type="protein sequence ID" value="MFC4468788.1"/>
    <property type="molecule type" value="Genomic_DNA"/>
</dbReference>
<feature type="binding site" evidence="8">
    <location>
        <position position="308"/>
    </location>
    <ligand>
        <name>L-glutamine</name>
        <dbReference type="ChEBI" id="CHEBI:58359"/>
    </ligand>
</feature>
<comment type="pathway">
    <text evidence="8">Pyrimidine metabolism; UMP biosynthesis via de novo pathway; (S)-dihydroorotate from bicarbonate: step 1/3.</text>
</comment>
<evidence type="ECO:0000313" key="10">
    <source>
        <dbReference type="EMBL" id="MFC4468788.1"/>
    </source>
</evidence>
<dbReference type="InterPro" id="IPR017926">
    <property type="entry name" value="GATASE"/>
</dbReference>
<evidence type="ECO:0000256" key="3">
    <source>
        <dbReference type="ARBA" id="ARBA00022598"/>
    </source>
</evidence>
<name>A0ABV8YXL3_9ACTN</name>
<dbReference type="InterPro" id="IPR029062">
    <property type="entry name" value="Class_I_gatase-like"/>
</dbReference>
<keyword evidence="3 8" id="KW-0436">Ligase</keyword>
<dbReference type="HAMAP" id="MF_01209">
    <property type="entry name" value="CPSase_S_chain"/>
    <property type="match status" value="1"/>
</dbReference>
<keyword evidence="5 8" id="KW-0067">ATP-binding</keyword>
<feature type="binding site" evidence="8">
    <location>
        <position position="306"/>
    </location>
    <ligand>
        <name>L-glutamine</name>
        <dbReference type="ChEBI" id="CHEBI:58359"/>
    </ligand>
</feature>
<feature type="domain" description="Carbamoyl-phosphate synthase small subunit N-terminal" evidence="9">
    <location>
        <begin position="11"/>
        <end position="141"/>
    </location>
</feature>
<feature type="active site" evidence="8">
    <location>
        <position position="354"/>
    </location>
</feature>
<evidence type="ECO:0000256" key="7">
    <source>
        <dbReference type="ARBA" id="ARBA00048816"/>
    </source>
</evidence>
<dbReference type="PRINTS" id="PR00097">
    <property type="entry name" value="ANTSNTHASEII"/>
</dbReference>
<dbReference type="PANTHER" id="PTHR43418">
    <property type="entry name" value="MULTIFUNCTIONAL TRYPTOPHAN BIOSYNTHESIS PROTEIN-RELATED"/>
    <property type="match status" value="1"/>
</dbReference>
<dbReference type="InterPro" id="IPR006274">
    <property type="entry name" value="CarbamoylP_synth_ssu"/>
</dbReference>
<dbReference type="PRINTS" id="PR00096">
    <property type="entry name" value="GATASE"/>
</dbReference>
<evidence type="ECO:0000256" key="1">
    <source>
        <dbReference type="ARBA" id="ARBA00005077"/>
    </source>
</evidence>
<feature type="active site" evidence="8">
    <location>
        <position position="356"/>
    </location>
</feature>
<comment type="function">
    <text evidence="8">Small subunit of the glutamine-dependent carbamoyl phosphate synthetase (CPSase). CPSase catalyzes the formation of carbamoyl phosphate from the ammonia moiety of glutamine, carbonate, and phosphate donated by ATP, constituting the first step of 2 biosynthetic pathways, one leading to arginine and/or urea and the other to pyrimidine nucleotides. The small subunit (glutamine amidotransferase) binds and cleaves glutamine to supply the large subunit with the substrate ammonia.</text>
</comment>
<evidence type="ECO:0000256" key="8">
    <source>
        <dbReference type="HAMAP-Rule" id="MF_01209"/>
    </source>
</evidence>
<evidence type="ECO:0000256" key="2">
    <source>
        <dbReference type="ARBA" id="ARBA00007800"/>
    </source>
</evidence>
<evidence type="ECO:0000256" key="6">
    <source>
        <dbReference type="ARBA" id="ARBA00022962"/>
    </source>
</evidence>
<keyword evidence="4 8" id="KW-0547">Nucleotide-binding</keyword>
<feature type="binding site" evidence="8">
    <location>
        <position position="238"/>
    </location>
    <ligand>
        <name>L-glutamine</name>
        <dbReference type="ChEBI" id="CHEBI:58359"/>
    </ligand>
</feature>
<dbReference type="InterPro" id="IPR002474">
    <property type="entry name" value="CarbamoylP_synth_ssu_N"/>
</dbReference>
<dbReference type="PRINTS" id="PR00099">
    <property type="entry name" value="CPSGATASE"/>
</dbReference>
<gene>
    <name evidence="8 10" type="primary">carA</name>
    <name evidence="10" type="ORF">ACFPH6_30380</name>
</gene>
<keyword evidence="8" id="KW-0055">Arginine biosynthesis</keyword>
<comment type="catalytic activity">
    <reaction evidence="7 8">
        <text>hydrogencarbonate + L-glutamine + 2 ATP + H2O = carbamoyl phosphate + L-glutamate + 2 ADP + phosphate + 2 H(+)</text>
        <dbReference type="Rhea" id="RHEA:18633"/>
        <dbReference type="ChEBI" id="CHEBI:15377"/>
        <dbReference type="ChEBI" id="CHEBI:15378"/>
        <dbReference type="ChEBI" id="CHEBI:17544"/>
        <dbReference type="ChEBI" id="CHEBI:29985"/>
        <dbReference type="ChEBI" id="CHEBI:30616"/>
        <dbReference type="ChEBI" id="CHEBI:43474"/>
        <dbReference type="ChEBI" id="CHEBI:58228"/>
        <dbReference type="ChEBI" id="CHEBI:58359"/>
        <dbReference type="ChEBI" id="CHEBI:456216"/>
        <dbReference type="EC" id="6.3.5.5"/>
    </reaction>
</comment>
<evidence type="ECO:0000256" key="4">
    <source>
        <dbReference type="ARBA" id="ARBA00022741"/>
    </source>
</evidence>